<feature type="region of interest" description="Disordered" evidence="1">
    <location>
        <begin position="17"/>
        <end position="37"/>
    </location>
</feature>
<dbReference type="EMBL" id="LQYT01000037">
    <property type="protein sequence ID" value="KYD19961.1"/>
    <property type="molecule type" value="Genomic_DNA"/>
</dbReference>
<accession>A0A150M6H2</accession>
<reference evidence="2 3" key="1">
    <citation type="submission" date="2016-01" db="EMBL/GenBank/DDBJ databases">
        <title>Draft Genome Sequences of Seven Thermophilic Sporeformers Isolated from Foods.</title>
        <authorList>
            <person name="Berendsen E.M."/>
            <person name="Wells-Bennik M.H."/>
            <person name="Krawcyk A.O."/>
            <person name="De Jong A."/>
            <person name="Holsappel S."/>
            <person name="Eijlander R.T."/>
            <person name="Kuipers O.P."/>
        </authorList>
    </citation>
    <scope>NUCLEOTIDE SEQUENCE [LARGE SCALE GENOMIC DNA]</scope>
    <source>
        <strain evidence="2 3">B4135</strain>
    </source>
</reference>
<dbReference type="Proteomes" id="UP000075683">
    <property type="component" value="Unassembled WGS sequence"/>
</dbReference>
<evidence type="ECO:0000313" key="3">
    <source>
        <dbReference type="Proteomes" id="UP000075683"/>
    </source>
</evidence>
<comment type="caution">
    <text evidence="2">The sequence shown here is derived from an EMBL/GenBank/DDBJ whole genome shotgun (WGS) entry which is preliminary data.</text>
</comment>
<organism evidence="2 3">
    <name type="scientific">Caldibacillus debilis</name>
    <dbReference type="NCBI Taxonomy" id="301148"/>
    <lineage>
        <taxon>Bacteria</taxon>
        <taxon>Bacillati</taxon>
        <taxon>Bacillota</taxon>
        <taxon>Bacilli</taxon>
        <taxon>Bacillales</taxon>
        <taxon>Bacillaceae</taxon>
        <taxon>Caldibacillus</taxon>
    </lineage>
</organism>
<gene>
    <name evidence="2" type="ORF">B4135_0860</name>
</gene>
<dbReference type="STRING" id="301148.B4135_0860"/>
<name>A0A150M6H2_9BACI</name>
<dbReference type="AlphaFoldDB" id="A0A150M6H2"/>
<sequence length="37" mass="4245">MLPKRLKFRLQAMIASFSKEEGTSRPNGPHPFEFPQA</sequence>
<proteinExistence type="predicted"/>
<protein>
    <submittedName>
        <fullName evidence="2">Uncharacterized protein</fullName>
    </submittedName>
</protein>
<evidence type="ECO:0000256" key="1">
    <source>
        <dbReference type="SAM" id="MobiDB-lite"/>
    </source>
</evidence>
<evidence type="ECO:0000313" key="2">
    <source>
        <dbReference type="EMBL" id="KYD19961.1"/>
    </source>
</evidence>